<dbReference type="PANTHER" id="PTHR43796">
    <property type="entry name" value="CARBOXYNORSPERMIDINE SYNTHASE"/>
    <property type="match status" value="1"/>
</dbReference>
<dbReference type="STRING" id="561061.SAMN05660862_0612"/>
<dbReference type="Pfam" id="PF03435">
    <property type="entry name" value="Sacchrp_dh_NADP"/>
    <property type="match status" value="1"/>
</dbReference>
<dbReference type="EMBL" id="FXAU01000001">
    <property type="protein sequence ID" value="SMG11447.1"/>
    <property type="molecule type" value="Genomic_DNA"/>
</dbReference>
<dbReference type="InterPro" id="IPR036291">
    <property type="entry name" value="NAD(P)-bd_dom_sf"/>
</dbReference>
<keyword evidence="3" id="KW-1185">Reference proteome</keyword>
<name>A0A1X7IA24_9SPHI</name>
<dbReference type="RefSeq" id="WP_085471474.1">
    <property type="nucleotide sequence ID" value="NZ_FXAU01000001.1"/>
</dbReference>
<reference evidence="2 3" key="1">
    <citation type="submission" date="2017-04" db="EMBL/GenBank/DDBJ databases">
        <authorList>
            <person name="Afonso C.L."/>
            <person name="Miller P.J."/>
            <person name="Scott M.A."/>
            <person name="Spackman E."/>
            <person name="Goraichik I."/>
            <person name="Dimitrov K.M."/>
            <person name="Suarez D.L."/>
            <person name="Swayne D.E."/>
        </authorList>
    </citation>
    <scope>NUCLEOTIDE SEQUENCE [LARGE SCALE GENOMIC DNA]</scope>
    <source>
        <strain evidence="2 3">DSM 22418</strain>
    </source>
</reference>
<evidence type="ECO:0000259" key="1">
    <source>
        <dbReference type="Pfam" id="PF03435"/>
    </source>
</evidence>
<dbReference type="InterPro" id="IPR005097">
    <property type="entry name" value="Sacchrp_dh_NADP-bd"/>
</dbReference>
<evidence type="ECO:0000313" key="3">
    <source>
        <dbReference type="Proteomes" id="UP000192980"/>
    </source>
</evidence>
<sequence>MKKKILIVGGYGAVGRQIATNLVHTYPNLILVAGRNYSKAEKLADELSSKVIPYAFDLANFEDDPILNEVQLVIVCLDSPNTKFVEACITKGINYLDISAQYASLQLIENLDAQARTHKSTIVLSAGLAPGMTNLLAQHAYSQLQAPVMVEISILLGLGEKHGEQAYRWTFNHIDHTYMLGSMRMDSFSDPIRTELLGTRKFYTFDFSDQHVLRKTLPHTTVQTRMAFDSNWFTSITAFLRKCRLTKLFKNKRIQDFAITLFDKWSFGSAVFGVKVEAKDKKGDLKTYTFTGYNEGKITAAFTTELARHLLTLPQQAYGVFHSHQIISNIPDFIERVQRYDPSFEMKEV</sequence>
<dbReference type="PANTHER" id="PTHR43796:SF2">
    <property type="entry name" value="CARBOXYNORSPERMIDINE SYNTHASE"/>
    <property type="match status" value="1"/>
</dbReference>
<dbReference type="Proteomes" id="UP000192980">
    <property type="component" value="Unassembled WGS sequence"/>
</dbReference>
<dbReference type="SUPFAM" id="SSF51735">
    <property type="entry name" value="NAD(P)-binding Rossmann-fold domains"/>
    <property type="match status" value="1"/>
</dbReference>
<protein>
    <submittedName>
        <fullName evidence="2">Saccharopine dehydrogenase, NADP-dependent</fullName>
    </submittedName>
</protein>
<dbReference type="OrthoDB" id="1910498at2"/>
<organism evidence="2 3">
    <name type="scientific">Sphingobacterium psychroaquaticum</name>
    <dbReference type="NCBI Taxonomy" id="561061"/>
    <lineage>
        <taxon>Bacteria</taxon>
        <taxon>Pseudomonadati</taxon>
        <taxon>Bacteroidota</taxon>
        <taxon>Sphingobacteriia</taxon>
        <taxon>Sphingobacteriales</taxon>
        <taxon>Sphingobacteriaceae</taxon>
        <taxon>Sphingobacterium</taxon>
    </lineage>
</organism>
<gene>
    <name evidence="2" type="ORF">SAMN05660862_0612</name>
</gene>
<proteinExistence type="predicted"/>
<evidence type="ECO:0000313" key="2">
    <source>
        <dbReference type="EMBL" id="SMG11447.1"/>
    </source>
</evidence>
<accession>A0A1X7IA24</accession>
<feature type="domain" description="Saccharopine dehydrogenase NADP binding" evidence="1">
    <location>
        <begin position="5"/>
        <end position="122"/>
    </location>
</feature>
<dbReference type="AlphaFoldDB" id="A0A1X7IA24"/>
<dbReference type="Gene3D" id="3.40.50.720">
    <property type="entry name" value="NAD(P)-binding Rossmann-like Domain"/>
    <property type="match status" value="1"/>
</dbReference>